<keyword evidence="2" id="KW-0812">Transmembrane</keyword>
<dbReference type="Proteomes" id="UP000807342">
    <property type="component" value="Unassembled WGS sequence"/>
</dbReference>
<feature type="transmembrane region" description="Helical" evidence="2">
    <location>
        <begin position="120"/>
        <end position="139"/>
    </location>
</feature>
<accession>A0A9P6C848</accession>
<feature type="region of interest" description="Disordered" evidence="1">
    <location>
        <begin position="367"/>
        <end position="386"/>
    </location>
</feature>
<feature type="transmembrane region" description="Helical" evidence="2">
    <location>
        <begin position="160"/>
        <end position="183"/>
    </location>
</feature>
<evidence type="ECO:0000313" key="4">
    <source>
        <dbReference type="Proteomes" id="UP000807342"/>
    </source>
</evidence>
<feature type="transmembrane region" description="Helical" evidence="2">
    <location>
        <begin position="65"/>
        <end position="87"/>
    </location>
</feature>
<evidence type="ECO:0000313" key="3">
    <source>
        <dbReference type="EMBL" id="KAF9451899.1"/>
    </source>
</evidence>
<feature type="transmembrane region" description="Helical" evidence="2">
    <location>
        <begin position="277"/>
        <end position="297"/>
    </location>
</feature>
<protein>
    <submittedName>
        <fullName evidence="3">Uncharacterized protein</fullName>
    </submittedName>
</protein>
<keyword evidence="4" id="KW-1185">Reference proteome</keyword>
<evidence type="ECO:0000256" key="2">
    <source>
        <dbReference type="SAM" id="Phobius"/>
    </source>
</evidence>
<dbReference type="OrthoDB" id="3267806at2759"/>
<comment type="caution">
    <text evidence="3">The sequence shown here is derived from an EMBL/GenBank/DDBJ whole genome shotgun (WGS) entry which is preliminary data.</text>
</comment>
<reference evidence="3" key="1">
    <citation type="submission" date="2020-11" db="EMBL/GenBank/DDBJ databases">
        <authorList>
            <consortium name="DOE Joint Genome Institute"/>
            <person name="Ahrendt S."/>
            <person name="Riley R."/>
            <person name="Andreopoulos W."/>
            <person name="Labutti K."/>
            <person name="Pangilinan J."/>
            <person name="Ruiz-Duenas F.J."/>
            <person name="Barrasa J.M."/>
            <person name="Sanchez-Garcia M."/>
            <person name="Camarero S."/>
            <person name="Miyauchi S."/>
            <person name="Serrano A."/>
            <person name="Linde D."/>
            <person name="Babiker R."/>
            <person name="Drula E."/>
            <person name="Ayuso-Fernandez I."/>
            <person name="Pacheco R."/>
            <person name="Padilla G."/>
            <person name="Ferreira P."/>
            <person name="Barriuso J."/>
            <person name="Kellner H."/>
            <person name="Castanera R."/>
            <person name="Alfaro M."/>
            <person name="Ramirez L."/>
            <person name="Pisabarro A.G."/>
            <person name="Kuo A."/>
            <person name="Tritt A."/>
            <person name="Lipzen A."/>
            <person name="He G."/>
            <person name="Yan M."/>
            <person name="Ng V."/>
            <person name="Cullen D."/>
            <person name="Martin F."/>
            <person name="Rosso M.-N."/>
            <person name="Henrissat B."/>
            <person name="Hibbett D."/>
            <person name="Martinez A.T."/>
            <person name="Grigoriev I.V."/>
        </authorList>
    </citation>
    <scope>NUCLEOTIDE SEQUENCE</scope>
    <source>
        <strain evidence="3">MF-IS2</strain>
    </source>
</reference>
<dbReference type="EMBL" id="MU151078">
    <property type="protein sequence ID" value="KAF9451899.1"/>
    <property type="molecule type" value="Genomic_DNA"/>
</dbReference>
<feature type="transmembrane region" description="Helical" evidence="2">
    <location>
        <begin position="17"/>
        <end position="44"/>
    </location>
</feature>
<evidence type="ECO:0000256" key="1">
    <source>
        <dbReference type="SAM" id="MobiDB-lite"/>
    </source>
</evidence>
<keyword evidence="2" id="KW-0472">Membrane</keyword>
<proteinExistence type="predicted"/>
<feature type="transmembrane region" description="Helical" evidence="2">
    <location>
        <begin position="203"/>
        <end position="225"/>
    </location>
</feature>
<organism evidence="3 4">
    <name type="scientific">Macrolepiota fuliginosa MF-IS2</name>
    <dbReference type="NCBI Taxonomy" id="1400762"/>
    <lineage>
        <taxon>Eukaryota</taxon>
        <taxon>Fungi</taxon>
        <taxon>Dikarya</taxon>
        <taxon>Basidiomycota</taxon>
        <taxon>Agaricomycotina</taxon>
        <taxon>Agaricomycetes</taxon>
        <taxon>Agaricomycetidae</taxon>
        <taxon>Agaricales</taxon>
        <taxon>Agaricineae</taxon>
        <taxon>Agaricaceae</taxon>
        <taxon>Macrolepiota</taxon>
    </lineage>
</organism>
<keyword evidence="2" id="KW-1133">Transmembrane helix</keyword>
<name>A0A9P6C848_9AGAR</name>
<gene>
    <name evidence="3" type="ORF">P691DRAFT_295167</name>
</gene>
<dbReference type="AlphaFoldDB" id="A0A9P6C848"/>
<sequence>MALSFIDHQFVLRSERYWFRGIILSSICYGISFALYVACANLLVSRITGSDPSQPPMRTRRRWDIFSLVYITFMFACCTISILVVGISGEKAYVDFRTSPGGPSAYFVQHTFSHVTILKAAYISFLLCNWGATGLMLWRCVVIYKHSLSSAIVNAGIPRWVLWMVIPSVLSLMSIVTSIIFLIQTISPSLLSKHVWSMNWTVIWGSIAVALEWTLTGMITARLLIHRQDMRKIVGEKYCLGYTGIATMLIESSGILSCFTVFYLISFSMHSPTLVMLPYILTQVQVISPLMIVYRVVTGRAWTRNAILNLESLPTLSVAGQQKGVESNLTLRSGTSATNLLKDDPPSRERHADAELVQMPLRKELRSRIASDSTLRPEAPQSGCPV</sequence>
<feature type="transmembrane region" description="Helical" evidence="2">
    <location>
        <begin position="245"/>
        <end position="265"/>
    </location>
</feature>